<evidence type="ECO:0000256" key="1">
    <source>
        <dbReference type="ARBA" id="ARBA00004167"/>
    </source>
</evidence>
<evidence type="ECO:0000313" key="14">
    <source>
        <dbReference type="EMBL" id="ERN11174.1"/>
    </source>
</evidence>
<dbReference type="InterPro" id="IPR055414">
    <property type="entry name" value="LRR_R13L4/SHOC2-like"/>
</dbReference>
<dbReference type="GO" id="GO:0005886">
    <property type="term" value="C:plasma membrane"/>
    <property type="evidence" value="ECO:0000318"/>
    <property type="project" value="GO_Central"/>
</dbReference>
<dbReference type="PANTHER" id="PTHR48060:SF7">
    <property type="entry name" value="DNA DAMAGE-REPAIR_TOLERATION PROTEIN DRT100"/>
    <property type="match status" value="1"/>
</dbReference>
<keyword evidence="9 11" id="KW-1133">Transmembrane helix</keyword>
<dbReference type="EMBL" id="KI392710">
    <property type="protein sequence ID" value="ERN11174.1"/>
    <property type="molecule type" value="Genomic_DNA"/>
</dbReference>
<dbReference type="SUPFAM" id="SSF52058">
    <property type="entry name" value="L domain-like"/>
    <property type="match status" value="2"/>
</dbReference>
<dbReference type="SMART" id="SM00369">
    <property type="entry name" value="LRR_TYP"/>
    <property type="match status" value="9"/>
</dbReference>
<dbReference type="InterPro" id="IPR053211">
    <property type="entry name" value="DNA_repair-toleration"/>
</dbReference>
<dbReference type="InterPro" id="IPR003591">
    <property type="entry name" value="Leu-rich_rpt_typical-subtyp"/>
</dbReference>
<dbReference type="Gene3D" id="3.80.10.10">
    <property type="entry name" value="Ribonuclease Inhibitor"/>
    <property type="match status" value="3"/>
</dbReference>
<dbReference type="eggNOG" id="KOG0619">
    <property type="taxonomic scope" value="Eukaryota"/>
</dbReference>
<evidence type="ECO:0000256" key="3">
    <source>
        <dbReference type="ARBA" id="ARBA00009592"/>
    </source>
</evidence>
<evidence type="ECO:0000256" key="5">
    <source>
        <dbReference type="ARBA" id="ARBA00022614"/>
    </source>
</evidence>
<dbReference type="Pfam" id="PF08263">
    <property type="entry name" value="LRRNT_2"/>
    <property type="match status" value="1"/>
</dbReference>
<dbReference type="Gramene" id="ERN11174">
    <property type="protein sequence ID" value="ERN11174"/>
    <property type="gene ID" value="AMTR_s00024p00199220"/>
</dbReference>
<reference evidence="15" key="1">
    <citation type="journal article" date="2013" name="Science">
        <title>The Amborella genome and the evolution of flowering plants.</title>
        <authorList>
            <consortium name="Amborella Genome Project"/>
        </authorList>
    </citation>
    <scope>NUCLEOTIDE SEQUENCE [LARGE SCALE GENOMIC DNA]</scope>
</reference>
<dbReference type="GO" id="GO:0038023">
    <property type="term" value="F:signaling receptor activity"/>
    <property type="evidence" value="ECO:0000318"/>
    <property type="project" value="GO_Central"/>
</dbReference>
<evidence type="ECO:0000256" key="9">
    <source>
        <dbReference type="ARBA" id="ARBA00022989"/>
    </source>
</evidence>
<evidence type="ECO:0000259" key="13">
    <source>
        <dbReference type="Pfam" id="PF23598"/>
    </source>
</evidence>
<dbReference type="Pfam" id="PF23598">
    <property type="entry name" value="LRR_14"/>
    <property type="match status" value="1"/>
</dbReference>
<dbReference type="HOGENOM" id="CLU_000288_22_9_1"/>
<evidence type="ECO:0000313" key="15">
    <source>
        <dbReference type="Proteomes" id="UP000017836"/>
    </source>
</evidence>
<dbReference type="PANTHER" id="PTHR48060">
    <property type="entry name" value="DNA DAMAGE-REPAIR/TOLERATION PROTEIN DRT100"/>
    <property type="match status" value="1"/>
</dbReference>
<gene>
    <name evidence="14" type="ORF">AMTR_s00024p00199220</name>
</gene>
<dbReference type="InterPro" id="IPR001611">
    <property type="entry name" value="Leu-rich_rpt"/>
</dbReference>
<keyword evidence="6 11" id="KW-0812">Transmembrane</keyword>
<evidence type="ECO:0000256" key="2">
    <source>
        <dbReference type="ARBA" id="ARBA00004236"/>
    </source>
</evidence>
<dbReference type="AlphaFoldDB" id="W1PTN6"/>
<feature type="domain" description="Disease resistance R13L4/SHOC-2-like LRR" evidence="13">
    <location>
        <begin position="88"/>
        <end position="327"/>
    </location>
</feature>
<dbReference type="FunFam" id="3.80.10.10:FF:000095">
    <property type="entry name" value="LRR receptor-like serine/threonine-protein kinase GSO1"/>
    <property type="match status" value="1"/>
</dbReference>
<evidence type="ECO:0000259" key="12">
    <source>
        <dbReference type="Pfam" id="PF08263"/>
    </source>
</evidence>
<protein>
    <submittedName>
        <fullName evidence="14">Uncharacterized protein</fullName>
    </submittedName>
</protein>
<keyword evidence="4" id="KW-1003">Cell membrane</keyword>
<comment type="similarity">
    <text evidence="3">Belongs to the RLP family.</text>
</comment>
<keyword evidence="8" id="KW-0677">Repeat</keyword>
<evidence type="ECO:0000256" key="11">
    <source>
        <dbReference type="SAM" id="Phobius"/>
    </source>
</evidence>
<evidence type="ECO:0000256" key="8">
    <source>
        <dbReference type="ARBA" id="ARBA00022737"/>
    </source>
</evidence>
<proteinExistence type="inferred from homology"/>
<dbReference type="FunFam" id="3.80.10.10:FF:000213">
    <property type="entry name" value="Tyrosine-sulfated glycopeptide receptor 1"/>
    <property type="match status" value="1"/>
</dbReference>
<feature type="domain" description="Leucine-rich repeat-containing N-terminal plant-type" evidence="12">
    <location>
        <begin position="11"/>
        <end position="55"/>
    </location>
</feature>
<evidence type="ECO:0000256" key="6">
    <source>
        <dbReference type="ARBA" id="ARBA00022692"/>
    </source>
</evidence>
<keyword evidence="5" id="KW-0433">Leucine-rich repeat</keyword>
<organism evidence="14 15">
    <name type="scientific">Amborella trichopoda</name>
    <dbReference type="NCBI Taxonomy" id="13333"/>
    <lineage>
        <taxon>Eukaryota</taxon>
        <taxon>Viridiplantae</taxon>
        <taxon>Streptophyta</taxon>
        <taxon>Embryophyta</taxon>
        <taxon>Tracheophyta</taxon>
        <taxon>Spermatophyta</taxon>
        <taxon>Magnoliopsida</taxon>
        <taxon>Amborellales</taxon>
        <taxon>Amborellaceae</taxon>
        <taxon>Amborella</taxon>
    </lineage>
</organism>
<dbReference type="InterPro" id="IPR032675">
    <property type="entry name" value="LRR_dom_sf"/>
</dbReference>
<evidence type="ECO:0000256" key="7">
    <source>
        <dbReference type="ARBA" id="ARBA00022729"/>
    </source>
</evidence>
<accession>W1PTN6</accession>
<name>W1PTN6_AMBTC</name>
<evidence type="ECO:0000256" key="10">
    <source>
        <dbReference type="ARBA" id="ARBA00023136"/>
    </source>
</evidence>
<keyword evidence="10 11" id="KW-0472">Membrane</keyword>
<evidence type="ECO:0000256" key="4">
    <source>
        <dbReference type="ARBA" id="ARBA00022475"/>
    </source>
</evidence>
<dbReference type="Pfam" id="PF00560">
    <property type="entry name" value="LRR_1"/>
    <property type="match status" value="4"/>
</dbReference>
<keyword evidence="15" id="KW-1185">Reference proteome</keyword>
<keyword evidence="7" id="KW-0732">Signal</keyword>
<sequence>MFLLGSPQCLEKEVAALLEFKASLVHPNKSTEAEAIRFLDSWKGLDCCAWNGVTCCDMDYTKCDSTSSMANRVVGLEVFSRSDFGRGDLNVSSLVRIEHLQSLILEDCNMGGFLPIKELSKLKKLQGLNLKSNFFAGTLPVDIGLLSSLKYLNLHGNELTGTIPSSLKNLSHLVNLDLSNNKIFDKMPPWFGSLPSLIILGLSNNKLQGSIPHSLGNLSSLVELSLRDNHLTGSIPQEISGTLVMDGNMLSGPLVSPQAPAGLYNLDISYNNYSGEMPKDFLKSLPQLGSLDISHNFLTGDISSILTSFPRLSFLDMSFNKFYGRLPSHMTGDFWSLDLSNNKISGNLPPNLTRTDTLGYLNLSNNSLDGPLLSTNFNLTRIQSIHLDHNAFHGTIPKNLLLYSPLLMVMDIGANYMSGLIPREIAEITSIQVLILKENRFEGNIPDEICRLQRLAILDLSENNFEGSIPSCFHNNFAWINGSTSSRGDPLHVGQESGYVEVVNFNKGNEYGYSGIVLSVLTGIDLSLNHLSGPIPLEIGLLKALIVLNISNNHLNGTIPDSFSELSQIEALDLSHNGLKGRIPSELGSLTFLSQFSVAYNDLEGAVPFVNNFRTFEESSYSGNPKLCGYTGKECSQLPKGDEEDEEKISRWVGDKPVLYACIATGFIVGFWGVLWFLFLSQKWRFVWFKAIDGLIHHVFWGHE</sequence>
<dbReference type="InterPro" id="IPR013210">
    <property type="entry name" value="LRR_N_plant-typ"/>
</dbReference>
<comment type="subcellular location">
    <subcellularLocation>
        <location evidence="2">Cell membrane</location>
    </subcellularLocation>
    <subcellularLocation>
        <location evidence="1">Membrane</location>
        <topology evidence="1">Single-pass membrane protein</topology>
    </subcellularLocation>
</comment>
<dbReference type="STRING" id="13333.W1PTN6"/>
<feature type="transmembrane region" description="Helical" evidence="11">
    <location>
        <begin position="658"/>
        <end position="680"/>
    </location>
</feature>
<dbReference type="Proteomes" id="UP000017836">
    <property type="component" value="Unassembled WGS sequence"/>
</dbReference>